<organism evidence="2 3">
    <name type="scientific">Collybiopsis confluens</name>
    <dbReference type="NCBI Taxonomy" id="2823264"/>
    <lineage>
        <taxon>Eukaryota</taxon>
        <taxon>Fungi</taxon>
        <taxon>Dikarya</taxon>
        <taxon>Basidiomycota</taxon>
        <taxon>Agaricomycotina</taxon>
        <taxon>Agaricomycetes</taxon>
        <taxon>Agaricomycetidae</taxon>
        <taxon>Agaricales</taxon>
        <taxon>Marasmiineae</taxon>
        <taxon>Omphalotaceae</taxon>
        <taxon>Collybiopsis</taxon>
    </lineage>
</organism>
<feature type="region of interest" description="Disordered" evidence="1">
    <location>
        <begin position="133"/>
        <end position="239"/>
    </location>
</feature>
<keyword evidence="3" id="KW-1185">Reference proteome</keyword>
<sequence>MAVDILSLLRTQHPSLCDGTAFKYAIANKKGTREDFCFKKAYPDSSINGLEFESYAHPLVVLVRMCAMLDGLVRRDHQPLWAERVVYDYFDIDQKNESLCRIVNRNMALLSRLRRMMPLDLEWLKKKKREVHSGGDVFTDSNNHPSGGTGGSRSKKAGGNGGGTGDQRRGVGGRARSEPGGFGSATRDPNQDHDEYRPESQRNDAQYLSSSSSSSYLSEDSSEWSGSNVESTDGVEGSFDRFKQLYVEPKVMPWIRGLGEDKKIRRLPFSFRL</sequence>
<evidence type="ECO:0000256" key="1">
    <source>
        <dbReference type="SAM" id="MobiDB-lite"/>
    </source>
</evidence>
<dbReference type="Proteomes" id="UP000518752">
    <property type="component" value="Unassembled WGS sequence"/>
</dbReference>
<feature type="compositionally biased region" description="Low complexity" evidence="1">
    <location>
        <begin position="207"/>
        <end position="227"/>
    </location>
</feature>
<dbReference type="EMBL" id="JAACJN010000025">
    <property type="protein sequence ID" value="KAF5389016.1"/>
    <property type="molecule type" value="Genomic_DNA"/>
</dbReference>
<gene>
    <name evidence="2" type="ORF">D9757_005149</name>
</gene>
<dbReference type="AlphaFoldDB" id="A0A8H5MCV5"/>
<evidence type="ECO:0000313" key="3">
    <source>
        <dbReference type="Proteomes" id="UP000518752"/>
    </source>
</evidence>
<evidence type="ECO:0000313" key="2">
    <source>
        <dbReference type="EMBL" id="KAF5389016.1"/>
    </source>
</evidence>
<comment type="caution">
    <text evidence="2">The sequence shown here is derived from an EMBL/GenBank/DDBJ whole genome shotgun (WGS) entry which is preliminary data.</text>
</comment>
<protein>
    <submittedName>
        <fullName evidence="2">Uncharacterized protein</fullName>
    </submittedName>
</protein>
<name>A0A8H5MCV5_9AGAR</name>
<feature type="compositionally biased region" description="Basic and acidic residues" evidence="1">
    <location>
        <begin position="189"/>
        <end position="202"/>
    </location>
</feature>
<proteinExistence type="predicted"/>
<feature type="compositionally biased region" description="Gly residues" evidence="1">
    <location>
        <begin position="158"/>
        <end position="173"/>
    </location>
</feature>
<accession>A0A8H5MCV5</accession>
<reference evidence="2 3" key="1">
    <citation type="journal article" date="2020" name="ISME J.">
        <title>Uncovering the hidden diversity of litter-decomposition mechanisms in mushroom-forming fungi.</title>
        <authorList>
            <person name="Floudas D."/>
            <person name="Bentzer J."/>
            <person name="Ahren D."/>
            <person name="Johansson T."/>
            <person name="Persson P."/>
            <person name="Tunlid A."/>
        </authorList>
    </citation>
    <scope>NUCLEOTIDE SEQUENCE [LARGE SCALE GENOMIC DNA]</scope>
    <source>
        <strain evidence="2 3">CBS 406.79</strain>
    </source>
</reference>